<keyword evidence="2" id="KW-1185">Reference proteome</keyword>
<reference evidence="2" key="1">
    <citation type="journal article" date="2019" name="Int. J. Syst. Evol. Microbiol.">
        <title>The Global Catalogue of Microorganisms (GCM) 10K type strain sequencing project: providing services to taxonomists for standard genome sequencing and annotation.</title>
        <authorList>
            <consortium name="The Broad Institute Genomics Platform"/>
            <consortium name="The Broad Institute Genome Sequencing Center for Infectious Disease"/>
            <person name="Wu L."/>
            <person name="Ma J."/>
        </authorList>
    </citation>
    <scope>NUCLEOTIDE SEQUENCE [LARGE SCALE GENOMIC DNA]</scope>
    <source>
        <strain evidence="2">CCUG 61948</strain>
    </source>
</reference>
<dbReference type="RefSeq" id="WP_379934021.1">
    <property type="nucleotide sequence ID" value="NZ_JBHTHY010000006.1"/>
</dbReference>
<dbReference type="Pfam" id="PF14059">
    <property type="entry name" value="DUF4251"/>
    <property type="match status" value="1"/>
</dbReference>
<accession>A0ABW3B455</accession>
<organism evidence="1 2">
    <name type="scientific">Maribacter chungangensis</name>
    <dbReference type="NCBI Taxonomy" id="1069117"/>
    <lineage>
        <taxon>Bacteria</taxon>
        <taxon>Pseudomonadati</taxon>
        <taxon>Bacteroidota</taxon>
        <taxon>Flavobacteriia</taxon>
        <taxon>Flavobacteriales</taxon>
        <taxon>Flavobacteriaceae</taxon>
        <taxon>Maribacter</taxon>
    </lineage>
</organism>
<dbReference type="EMBL" id="JBHTHY010000006">
    <property type="protein sequence ID" value="MFD0797611.1"/>
    <property type="molecule type" value="Genomic_DNA"/>
</dbReference>
<evidence type="ECO:0000313" key="1">
    <source>
        <dbReference type="EMBL" id="MFD0797611.1"/>
    </source>
</evidence>
<gene>
    <name evidence="1" type="ORF">ACFQZJ_09075</name>
</gene>
<dbReference type="Proteomes" id="UP001597012">
    <property type="component" value="Unassembled WGS sequence"/>
</dbReference>
<dbReference type="Gene3D" id="2.40.128.410">
    <property type="match status" value="1"/>
</dbReference>
<comment type="caution">
    <text evidence="1">The sequence shown here is derived from an EMBL/GenBank/DDBJ whole genome shotgun (WGS) entry which is preliminary data.</text>
</comment>
<protein>
    <submittedName>
        <fullName evidence="1">DUF4251 domain-containing protein</fullName>
    </submittedName>
</protein>
<name>A0ABW3B455_9FLAO</name>
<proteinExistence type="predicted"/>
<dbReference type="InterPro" id="IPR025347">
    <property type="entry name" value="DUF4251"/>
</dbReference>
<evidence type="ECO:0000313" key="2">
    <source>
        <dbReference type="Proteomes" id="UP001597012"/>
    </source>
</evidence>
<sequence length="204" mass="22616">MDIGRNSTIKEIIRKQNFLPMKRGLVLMLTCNLFLSCGSVNKVPEQEQSPSEFIRFMGQRSFEFSADTAHPMTTQAFNSVANAGLLPPGSTPGPIQLIGVSNYIKVYGDSVSGAMPFYGERQFGGGPLSKQGIEFDGIPDSYEQRYNEAKERYEIEFEISGETGRHLVNMSVFRNMAADVLVTGNQRNAIRFRGKVAAIESDKD</sequence>